<organism evidence="1 2">
    <name type="scientific">Trifolium medium</name>
    <dbReference type="NCBI Taxonomy" id="97028"/>
    <lineage>
        <taxon>Eukaryota</taxon>
        <taxon>Viridiplantae</taxon>
        <taxon>Streptophyta</taxon>
        <taxon>Embryophyta</taxon>
        <taxon>Tracheophyta</taxon>
        <taxon>Spermatophyta</taxon>
        <taxon>Magnoliopsida</taxon>
        <taxon>eudicotyledons</taxon>
        <taxon>Gunneridae</taxon>
        <taxon>Pentapetalae</taxon>
        <taxon>rosids</taxon>
        <taxon>fabids</taxon>
        <taxon>Fabales</taxon>
        <taxon>Fabaceae</taxon>
        <taxon>Papilionoideae</taxon>
        <taxon>50 kb inversion clade</taxon>
        <taxon>NPAAA clade</taxon>
        <taxon>Hologalegina</taxon>
        <taxon>IRL clade</taxon>
        <taxon>Trifolieae</taxon>
        <taxon>Trifolium</taxon>
    </lineage>
</organism>
<accession>A0A392VI53</accession>
<reference evidence="1 2" key="1">
    <citation type="journal article" date="2018" name="Front. Plant Sci.">
        <title>Red Clover (Trifolium pratense) and Zigzag Clover (T. medium) - A Picture of Genomic Similarities and Differences.</title>
        <authorList>
            <person name="Dluhosova J."/>
            <person name="Istvanek J."/>
            <person name="Nedelnik J."/>
            <person name="Repkova J."/>
        </authorList>
    </citation>
    <scope>NUCLEOTIDE SEQUENCE [LARGE SCALE GENOMIC DNA]</scope>
    <source>
        <strain evidence="2">cv. 10/8</strain>
        <tissue evidence="1">Leaf</tissue>
    </source>
</reference>
<evidence type="ECO:0000313" key="2">
    <source>
        <dbReference type="Proteomes" id="UP000265520"/>
    </source>
</evidence>
<dbReference type="EMBL" id="LXQA011183106">
    <property type="protein sequence ID" value="MCI88078.1"/>
    <property type="molecule type" value="Genomic_DNA"/>
</dbReference>
<proteinExistence type="predicted"/>
<name>A0A392VI53_9FABA</name>
<comment type="caution">
    <text evidence="1">The sequence shown here is derived from an EMBL/GenBank/DDBJ whole genome shotgun (WGS) entry which is preliminary data.</text>
</comment>
<sequence length="27" mass="2723">MFLRAAPGGLACAWRSGSGAGCDLEIL</sequence>
<dbReference type="Proteomes" id="UP000265520">
    <property type="component" value="Unassembled WGS sequence"/>
</dbReference>
<keyword evidence="2" id="KW-1185">Reference proteome</keyword>
<protein>
    <submittedName>
        <fullName evidence="1">Uncharacterized protein</fullName>
    </submittedName>
</protein>
<evidence type="ECO:0000313" key="1">
    <source>
        <dbReference type="EMBL" id="MCI88078.1"/>
    </source>
</evidence>
<dbReference type="AlphaFoldDB" id="A0A392VI53"/>